<accession>A0ABX5KZ93</accession>
<gene>
    <name evidence="2" type="ORF">C7402_102325</name>
</gene>
<organism evidence="2 3">
    <name type="scientific">Paraburkholderia unamae</name>
    <dbReference type="NCBI Taxonomy" id="219649"/>
    <lineage>
        <taxon>Bacteria</taxon>
        <taxon>Pseudomonadati</taxon>
        <taxon>Pseudomonadota</taxon>
        <taxon>Betaproteobacteria</taxon>
        <taxon>Burkholderiales</taxon>
        <taxon>Burkholderiaceae</taxon>
        <taxon>Paraburkholderia</taxon>
    </lineage>
</organism>
<proteinExistence type="predicted"/>
<evidence type="ECO:0000256" key="1">
    <source>
        <dbReference type="SAM" id="Phobius"/>
    </source>
</evidence>
<comment type="caution">
    <text evidence="2">The sequence shown here is derived from an EMBL/GenBank/DDBJ whole genome shotgun (WGS) entry which is preliminary data.</text>
</comment>
<keyword evidence="1" id="KW-0812">Transmembrane</keyword>
<sequence length="60" mass="6546">MNRSDLAASVVKAAPAVGGNFWLWLLSHDINWWVALLTAGYILLQAFYLIKNGGRKGAGE</sequence>
<evidence type="ECO:0000313" key="2">
    <source>
        <dbReference type="EMBL" id="PVX86489.1"/>
    </source>
</evidence>
<protein>
    <recommendedName>
        <fullName evidence="4">Bacteriophage protein</fullName>
    </recommendedName>
</protein>
<keyword evidence="1" id="KW-0472">Membrane</keyword>
<evidence type="ECO:0008006" key="4">
    <source>
        <dbReference type="Google" id="ProtNLM"/>
    </source>
</evidence>
<reference evidence="2 3" key="1">
    <citation type="submission" date="2018-05" db="EMBL/GenBank/DDBJ databases">
        <title>Genomic Encyclopedia of Type Strains, Phase IV (KMG-V): Genome sequencing to study the core and pangenomes of soil and plant-associated prokaryotes.</title>
        <authorList>
            <person name="Whitman W."/>
        </authorList>
    </citation>
    <scope>NUCLEOTIDE SEQUENCE [LARGE SCALE GENOMIC DNA]</scope>
    <source>
        <strain evidence="2 3">SCZa-39</strain>
    </source>
</reference>
<keyword evidence="3" id="KW-1185">Reference proteome</keyword>
<feature type="transmembrane region" description="Helical" evidence="1">
    <location>
        <begin position="30"/>
        <end position="50"/>
    </location>
</feature>
<name>A0ABX5KZ93_9BURK</name>
<dbReference type="Proteomes" id="UP000245712">
    <property type="component" value="Unassembled WGS sequence"/>
</dbReference>
<evidence type="ECO:0000313" key="3">
    <source>
        <dbReference type="Proteomes" id="UP000245712"/>
    </source>
</evidence>
<keyword evidence="1" id="KW-1133">Transmembrane helix</keyword>
<dbReference type="RefSeq" id="WP_116609895.1">
    <property type="nucleotide sequence ID" value="NZ_QEOB01000002.1"/>
</dbReference>
<dbReference type="EMBL" id="QEOB01000002">
    <property type="protein sequence ID" value="PVX86489.1"/>
    <property type="molecule type" value="Genomic_DNA"/>
</dbReference>